<evidence type="ECO:0000313" key="5">
    <source>
        <dbReference type="Proteomes" id="UP000017746"/>
    </source>
</evidence>
<dbReference type="STRING" id="1246995.AFR_00620"/>
<evidence type="ECO:0000256" key="2">
    <source>
        <dbReference type="SAM" id="Phobius"/>
    </source>
</evidence>
<keyword evidence="2" id="KW-0812">Transmembrane</keyword>
<evidence type="ECO:0000256" key="1">
    <source>
        <dbReference type="ARBA" id="ARBA00006068"/>
    </source>
</evidence>
<dbReference type="PANTHER" id="PTHR33392">
    <property type="entry name" value="POLYISOPRENYL-TEICHOIC ACID--PEPTIDOGLYCAN TEICHOIC ACID TRANSFERASE TAGU"/>
    <property type="match status" value="1"/>
</dbReference>
<reference evidence="4 5" key="1">
    <citation type="journal article" date="2014" name="J. Biotechnol.">
        <title>Complete genome sequence of the actinobacterium Actinoplanes friuliensis HAG 010964, producer of the lipopeptide antibiotic friulimycin.</title>
        <authorList>
            <person name="Ruckert C."/>
            <person name="Szczepanowski R."/>
            <person name="Albersmeier A."/>
            <person name="Goesmann A."/>
            <person name="Fischer N."/>
            <person name="Steinkamper A."/>
            <person name="Puhler A."/>
            <person name="Biener R."/>
            <person name="Schwartz D."/>
            <person name="Kalinowski J."/>
        </authorList>
    </citation>
    <scope>NUCLEOTIDE SEQUENCE [LARGE SCALE GENOMIC DNA]</scope>
    <source>
        <strain evidence="4 5">DSM 7358</strain>
    </source>
</reference>
<dbReference type="Proteomes" id="UP000017746">
    <property type="component" value="Chromosome"/>
</dbReference>
<dbReference type="RefSeq" id="WP_023357357.1">
    <property type="nucleotide sequence ID" value="NC_022657.1"/>
</dbReference>
<keyword evidence="2" id="KW-0472">Membrane</keyword>
<proteinExistence type="inferred from homology"/>
<dbReference type="EMBL" id="CP006272">
    <property type="protein sequence ID" value="AGZ38413.1"/>
    <property type="molecule type" value="Genomic_DNA"/>
</dbReference>
<gene>
    <name evidence="4" type="ORF">AFR_00620</name>
</gene>
<keyword evidence="2" id="KW-1133">Transmembrane helix</keyword>
<dbReference type="NCBIfam" id="TIGR00350">
    <property type="entry name" value="lytR_cpsA_psr"/>
    <property type="match status" value="1"/>
</dbReference>
<dbReference type="AlphaFoldDB" id="U5VN61"/>
<evidence type="ECO:0000313" key="4">
    <source>
        <dbReference type="EMBL" id="AGZ38413.1"/>
    </source>
</evidence>
<dbReference type="OrthoDB" id="5171929at2"/>
<organism evidence="4 5">
    <name type="scientific">Actinoplanes friuliensis DSM 7358</name>
    <dbReference type="NCBI Taxonomy" id="1246995"/>
    <lineage>
        <taxon>Bacteria</taxon>
        <taxon>Bacillati</taxon>
        <taxon>Actinomycetota</taxon>
        <taxon>Actinomycetes</taxon>
        <taxon>Micromonosporales</taxon>
        <taxon>Micromonosporaceae</taxon>
        <taxon>Actinoplanes</taxon>
    </lineage>
</organism>
<dbReference type="PANTHER" id="PTHR33392:SF6">
    <property type="entry name" value="POLYISOPRENYL-TEICHOIC ACID--PEPTIDOGLYCAN TEICHOIC ACID TRANSFERASE TAGU"/>
    <property type="match status" value="1"/>
</dbReference>
<dbReference type="Gene3D" id="3.40.630.190">
    <property type="entry name" value="LCP protein"/>
    <property type="match status" value="1"/>
</dbReference>
<comment type="similarity">
    <text evidence="1">Belongs to the LytR/CpsA/Psr (LCP) family.</text>
</comment>
<feature type="domain" description="Cell envelope-related transcriptional attenuator" evidence="3">
    <location>
        <begin position="110"/>
        <end position="253"/>
    </location>
</feature>
<keyword evidence="5" id="KW-1185">Reference proteome</keyword>
<dbReference type="KEGG" id="afs:AFR_00620"/>
<name>U5VN61_9ACTN</name>
<feature type="transmembrane region" description="Helical" evidence="2">
    <location>
        <begin position="45"/>
        <end position="63"/>
    </location>
</feature>
<dbReference type="eggNOG" id="COG1316">
    <property type="taxonomic scope" value="Bacteria"/>
</dbReference>
<sequence>MSPIEEELRAAFERHETLAPPIGPVRAKIDMAWARARRRRLVRRVTGAAAGLLMAGAGVPVVVEQWQHQVAPAPAVIGSLADEPAPTGPLDVLLLGSDNRLRLHDAKNRRADTVMMIHVPADRSRIYLVSLPRDGEVKLPGGARAKLSETLYFGGPALTGQVVSKLTGVDFDATVTIDFRALRAVTAAVGGVEICLPLSIKSAHNGKKYPKGCQHLGADDVGPVLQARYGFMVGSYERDRNSQRFLRALFAKLTADGTTADPGRLHELLVAAKDGLEIDGDAGALLGAVPKTAAQVVGIGAYSFAALGSGREQIYPKVGPKLYQAIRDDTLDEWVSANPTLITK</sequence>
<accession>U5VN61</accession>
<protein>
    <submittedName>
        <fullName evidence="4">Cell envelope-related transcriptional attenuator</fullName>
    </submittedName>
</protein>
<dbReference type="Pfam" id="PF03816">
    <property type="entry name" value="LytR_cpsA_psr"/>
    <property type="match status" value="1"/>
</dbReference>
<dbReference type="HOGENOM" id="CLU_016455_0_2_11"/>
<evidence type="ECO:0000259" key="3">
    <source>
        <dbReference type="Pfam" id="PF03816"/>
    </source>
</evidence>
<dbReference type="InterPro" id="IPR004474">
    <property type="entry name" value="LytR_CpsA_psr"/>
</dbReference>
<dbReference type="PATRIC" id="fig|1246995.3.peg.125"/>
<dbReference type="InterPro" id="IPR050922">
    <property type="entry name" value="LytR/CpsA/Psr_CW_biosynth"/>
</dbReference>